<accession>A0ABR0N0K5</accession>
<reference evidence="1 2" key="1">
    <citation type="submission" date="2023-03" db="EMBL/GenBank/DDBJ databases">
        <title>WGS of Gossypium arboreum.</title>
        <authorList>
            <person name="Yu D."/>
        </authorList>
    </citation>
    <scope>NUCLEOTIDE SEQUENCE [LARGE SCALE GENOMIC DNA]</scope>
    <source>
        <tissue evidence="1">Leaf</tissue>
    </source>
</reference>
<name>A0ABR0N0K5_GOSAR</name>
<proteinExistence type="predicted"/>
<dbReference type="EMBL" id="JARKNE010000011">
    <property type="protein sequence ID" value="KAK5784089.1"/>
    <property type="molecule type" value="Genomic_DNA"/>
</dbReference>
<comment type="caution">
    <text evidence="1">The sequence shown here is derived from an EMBL/GenBank/DDBJ whole genome shotgun (WGS) entry which is preliminary data.</text>
</comment>
<gene>
    <name evidence="1" type="ORF">PVK06_038607</name>
</gene>
<organism evidence="1 2">
    <name type="scientific">Gossypium arboreum</name>
    <name type="common">Tree cotton</name>
    <name type="synonym">Gossypium nanking</name>
    <dbReference type="NCBI Taxonomy" id="29729"/>
    <lineage>
        <taxon>Eukaryota</taxon>
        <taxon>Viridiplantae</taxon>
        <taxon>Streptophyta</taxon>
        <taxon>Embryophyta</taxon>
        <taxon>Tracheophyta</taxon>
        <taxon>Spermatophyta</taxon>
        <taxon>Magnoliopsida</taxon>
        <taxon>eudicotyledons</taxon>
        <taxon>Gunneridae</taxon>
        <taxon>Pentapetalae</taxon>
        <taxon>rosids</taxon>
        <taxon>malvids</taxon>
        <taxon>Malvales</taxon>
        <taxon>Malvaceae</taxon>
        <taxon>Malvoideae</taxon>
        <taxon>Gossypium</taxon>
    </lineage>
</organism>
<protein>
    <submittedName>
        <fullName evidence="1">Uncharacterized protein</fullName>
    </submittedName>
</protein>
<sequence length="59" mass="6667">MLGVAQAMYHLACSKASPTTDYQEPHKLWLQNRIMLSCRDELEDACYCTVLHLPALASK</sequence>
<keyword evidence="2" id="KW-1185">Reference proteome</keyword>
<evidence type="ECO:0000313" key="2">
    <source>
        <dbReference type="Proteomes" id="UP001358586"/>
    </source>
</evidence>
<evidence type="ECO:0000313" key="1">
    <source>
        <dbReference type="EMBL" id="KAK5784089.1"/>
    </source>
</evidence>
<dbReference type="Proteomes" id="UP001358586">
    <property type="component" value="Chromosome 11"/>
</dbReference>